<evidence type="ECO:0000313" key="1">
    <source>
        <dbReference type="EMBL" id="KNB16720.1"/>
    </source>
</evidence>
<dbReference type="VEuPathDB" id="FungiDB:FOXG_21767"/>
<reference evidence="1" key="1">
    <citation type="submission" date="2007-04" db="EMBL/GenBank/DDBJ databases">
        <authorList>
            <consortium name="The Broad Institute Genome Sequencing Platform"/>
            <person name="Birren B."/>
            <person name="Lander E."/>
            <person name="Galagan J."/>
            <person name="Nusbaum C."/>
            <person name="Devon K."/>
            <person name="Ma L.-J."/>
            <person name="Jaffe D."/>
            <person name="Butler J."/>
            <person name="Alvarez P."/>
            <person name="Gnerre S."/>
            <person name="Grabherr M."/>
            <person name="Kleber M."/>
            <person name="Mauceli E."/>
            <person name="Brockman W."/>
            <person name="MacCallum I.A."/>
            <person name="Young S."/>
            <person name="LaButti K."/>
            <person name="DeCaprio D."/>
            <person name="Crawford M."/>
            <person name="Koehrsen M."/>
            <person name="Engels R."/>
            <person name="Montgomery P."/>
            <person name="Pearson M."/>
            <person name="Howarth C."/>
            <person name="Larson L."/>
            <person name="White J."/>
            <person name="O'Leary S."/>
            <person name="Kodira C."/>
            <person name="Zeng Q."/>
            <person name="Yandava C."/>
            <person name="Alvarado L."/>
            <person name="Kistler C."/>
            <person name="Shim W.-B."/>
            <person name="Kang S."/>
            <person name="Woloshuk C."/>
        </authorList>
    </citation>
    <scope>NUCLEOTIDE SEQUENCE</scope>
    <source>
        <strain evidence="1">4287</strain>
    </source>
</reference>
<sequence length="101" mass="11589">MDPGYRPSSSLYSDEPFFLENLVFSPPPILLGTDAHTDMELVNKIELLQSEVDSLRADWTPTYKFFELSAGLACHMELIFEDAKERITLERNKWLANCTAF</sequence>
<gene>
    <name evidence="1" type="ORF">FOXG_21767</name>
</gene>
<dbReference type="AlphaFoldDB" id="A0A0J9W1N5"/>
<dbReference type="Proteomes" id="UP000009097">
    <property type="component" value="Unassembled WGS sequence"/>
</dbReference>
<dbReference type="GeneID" id="28962473"/>
<dbReference type="KEGG" id="fox:FOXG_21767"/>
<dbReference type="OrthoDB" id="5114000at2759"/>
<dbReference type="EMBL" id="DS231720">
    <property type="protein sequence ID" value="KNB16720.1"/>
    <property type="molecule type" value="Genomic_DNA"/>
</dbReference>
<protein>
    <submittedName>
        <fullName evidence="1">Uncharacterized protein</fullName>
    </submittedName>
</protein>
<accession>A0A0J9W1N5</accession>
<name>A0A0J9W1N5_FUSO4</name>
<proteinExistence type="predicted"/>
<reference evidence="1" key="2">
    <citation type="journal article" date="2010" name="Nature">
        <title>Comparative genomics reveals mobile pathogenicity chromosomes in Fusarium.</title>
        <authorList>
            <person name="Ma L.J."/>
            <person name="van der Does H.C."/>
            <person name="Borkovich K.A."/>
            <person name="Coleman J.J."/>
            <person name="Daboussi M.J."/>
            <person name="Di Pietro A."/>
            <person name="Dufresne M."/>
            <person name="Freitag M."/>
            <person name="Grabherr M."/>
            <person name="Henrissat B."/>
            <person name="Houterman P.M."/>
            <person name="Kang S."/>
            <person name="Shim W.B."/>
            <person name="Woloshuk C."/>
            <person name="Xie X."/>
            <person name="Xu J.R."/>
            <person name="Antoniw J."/>
            <person name="Baker S.E."/>
            <person name="Bluhm B.H."/>
            <person name="Breakspear A."/>
            <person name="Brown D.W."/>
            <person name="Butchko R.A."/>
            <person name="Chapman S."/>
            <person name="Coulson R."/>
            <person name="Coutinho P.M."/>
            <person name="Danchin E.G."/>
            <person name="Diener A."/>
            <person name="Gale L.R."/>
            <person name="Gardiner D.M."/>
            <person name="Goff S."/>
            <person name="Hammond-Kosack K.E."/>
            <person name="Hilburn K."/>
            <person name="Hua-Van A."/>
            <person name="Jonkers W."/>
            <person name="Kazan K."/>
            <person name="Kodira C.D."/>
            <person name="Koehrsen M."/>
            <person name="Kumar L."/>
            <person name="Lee Y.H."/>
            <person name="Li L."/>
            <person name="Manners J.M."/>
            <person name="Miranda-Saavedra D."/>
            <person name="Mukherjee M."/>
            <person name="Park G."/>
            <person name="Park J."/>
            <person name="Park S.Y."/>
            <person name="Proctor R.H."/>
            <person name="Regev A."/>
            <person name="Ruiz-Roldan M.C."/>
            <person name="Sain D."/>
            <person name="Sakthikumar S."/>
            <person name="Sykes S."/>
            <person name="Schwartz D.C."/>
            <person name="Turgeon B.G."/>
            <person name="Wapinski I."/>
            <person name="Yoder O."/>
            <person name="Young S."/>
            <person name="Zeng Q."/>
            <person name="Zhou S."/>
            <person name="Galagan J."/>
            <person name="Cuomo C.A."/>
            <person name="Kistler H.C."/>
            <person name="Rep M."/>
        </authorList>
    </citation>
    <scope>NUCLEOTIDE SEQUENCE [LARGE SCALE GENOMIC DNA]</scope>
    <source>
        <strain evidence="1">4287</strain>
    </source>
</reference>
<evidence type="ECO:0000313" key="2">
    <source>
        <dbReference type="Proteomes" id="UP000009097"/>
    </source>
</evidence>
<organism evidence="1 2">
    <name type="scientific">Fusarium oxysporum f. sp. lycopersici (strain 4287 / CBS 123668 / FGSC 9935 / NRRL 34936)</name>
    <name type="common">Fusarium vascular wilt of tomato</name>
    <dbReference type="NCBI Taxonomy" id="426428"/>
    <lineage>
        <taxon>Eukaryota</taxon>
        <taxon>Fungi</taxon>
        <taxon>Dikarya</taxon>
        <taxon>Ascomycota</taxon>
        <taxon>Pezizomycotina</taxon>
        <taxon>Sordariomycetes</taxon>
        <taxon>Hypocreomycetidae</taxon>
        <taxon>Hypocreales</taxon>
        <taxon>Nectriaceae</taxon>
        <taxon>Fusarium</taxon>
        <taxon>Fusarium oxysporum species complex</taxon>
    </lineage>
</organism>
<dbReference type="RefSeq" id="XP_018254765.1">
    <property type="nucleotide sequence ID" value="XM_018402125.1"/>
</dbReference>